<sequence length="92" mass="10201">MFSTEPKGINCIGGWSTQIRNGSLNLAKEEESTQSPWRIAASLPSYAQGPDLTSRIGQRWVCGVGSCGERPAIFCCCEDWLRVMMGLRRSFI</sequence>
<evidence type="ECO:0000313" key="1">
    <source>
        <dbReference type="EMBL" id="JAE37838.1"/>
    </source>
</evidence>
<name>A0A0A9HY38_ARUDO</name>
<proteinExistence type="predicted"/>
<accession>A0A0A9HY38</accession>
<reference evidence="1" key="2">
    <citation type="journal article" date="2015" name="Data Brief">
        <title>Shoot transcriptome of the giant reed, Arundo donax.</title>
        <authorList>
            <person name="Barrero R.A."/>
            <person name="Guerrero F.D."/>
            <person name="Moolhuijzen P."/>
            <person name="Goolsby J.A."/>
            <person name="Tidwell J."/>
            <person name="Bellgard S.E."/>
            <person name="Bellgard M.I."/>
        </authorList>
    </citation>
    <scope>NUCLEOTIDE SEQUENCE</scope>
    <source>
        <tissue evidence="1">Shoot tissue taken approximately 20 cm above the soil surface</tissue>
    </source>
</reference>
<dbReference type="AlphaFoldDB" id="A0A0A9HY38"/>
<organism evidence="1">
    <name type="scientific">Arundo donax</name>
    <name type="common">Giant reed</name>
    <name type="synonym">Donax arundinaceus</name>
    <dbReference type="NCBI Taxonomy" id="35708"/>
    <lineage>
        <taxon>Eukaryota</taxon>
        <taxon>Viridiplantae</taxon>
        <taxon>Streptophyta</taxon>
        <taxon>Embryophyta</taxon>
        <taxon>Tracheophyta</taxon>
        <taxon>Spermatophyta</taxon>
        <taxon>Magnoliopsida</taxon>
        <taxon>Liliopsida</taxon>
        <taxon>Poales</taxon>
        <taxon>Poaceae</taxon>
        <taxon>PACMAD clade</taxon>
        <taxon>Arundinoideae</taxon>
        <taxon>Arundineae</taxon>
        <taxon>Arundo</taxon>
    </lineage>
</organism>
<dbReference type="EMBL" id="GBRH01160058">
    <property type="protein sequence ID" value="JAE37838.1"/>
    <property type="molecule type" value="Transcribed_RNA"/>
</dbReference>
<protein>
    <submittedName>
        <fullName evidence="1">Uncharacterized protein</fullName>
    </submittedName>
</protein>
<reference evidence="1" key="1">
    <citation type="submission" date="2014-09" db="EMBL/GenBank/DDBJ databases">
        <authorList>
            <person name="Magalhaes I.L.F."/>
            <person name="Oliveira U."/>
            <person name="Santos F.R."/>
            <person name="Vidigal T.H.D.A."/>
            <person name="Brescovit A.D."/>
            <person name="Santos A.J."/>
        </authorList>
    </citation>
    <scope>NUCLEOTIDE SEQUENCE</scope>
    <source>
        <tissue evidence="1">Shoot tissue taken approximately 20 cm above the soil surface</tissue>
    </source>
</reference>